<dbReference type="EMBL" id="CH473970">
    <property type="protein sequence ID" value="EDM08862.1"/>
    <property type="molecule type" value="Genomic_DNA"/>
</dbReference>
<evidence type="ECO:0000313" key="2">
    <source>
        <dbReference type="Proteomes" id="UP000234681"/>
    </source>
</evidence>
<protein>
    <submittedName>
        <fullName evidence="1">ATPase, class VI, type 11A (Predicted), isoform CRA_h</fullName>
    </submittedName>
</protein>
<reference evidence="1 2" key="1">
    <citation type="submission" date="2005-09" db="EMBL/GenBank/DDBJ databases">
        <authorList>
            <person name="Mural R.J."/>
            <person name="Li P.W."/>
            <person name="Adams M.D."/>
            <person name="Amanatides P.G."/>
            <person name="Baden-Tillson H."/>
            <person name="Barnstead M."/>
            <person name="Chin S.H."/>
            <person name="Dew I."/>
            <person name="Evans C.A."/>
            <person name="Ferriera S."/>
            <person name="Flanigan M."/>
            <person name="Fosler C."/>
            <person name="Glodek A."/>
            <person name="Gu Z."/>
            <person name="Holt R.A."/>
            <person name="Jennings D."/>
            <person name="Kraft C.L."/>
            <person name="Lu F."/>
            <person name="Nguyen T."/>
            <person name="Nusskern D.R."/>
            <person name="Pfannkoch C.M."/>
            <person name="Sitter C."/>
            <person name="Sutton G.G."/>
            <person name="Venter J.C."/>
            <person name="Wang Z."/>
            <person name="Woodage T."/>
            <person name="Zheng X.H."/>
            <person name="Zhong F."/>
        </authorList>
    </citation>
    <scope>NUCLEOTIDE SEQUENCE [LARGE SCALE GENOMIC DNA]</scope>
    <source>
        <strain>BN</strain>
        <strain evidence="2">Sprague-Dawley</strain>
    </source>
</reference>
<name>A6IWL0_RAT</name>
<dbReference type="AlphaFoldDB" id="A6IWL0"/>
<dbReference type="Proteomes" id="UP000234681">
    <property type="component" value="Chromosome 16"/>
</dbReference>
<evidence type="ECO:0000313" key="1">
    <source>
        <dbReference type="EMBL" id="EDM08862.1"/>
    </source>
</evidence>
<accession>A6IWL0</accession>
<organism evidence="1 2">
    <name type="scientific">Rattus norvegicus</name>
    <name type="common">Rat</name>
    <dbReference type="NCBI Taxonomy" id="10116"/>
    <lineage>
        <taxon>Eukaryota</taxon>
        <taxon>Metazoa</taxon>
        <taxon>Chordata</taxon>
        <taxon>Craniata</taxon>
        <taxon>Vertebrata</taxon>
        <taxon>Euteleostomi</taxon>
        <taxon>Mammalia</taxon>
        <taxon>Eutheria</taxon>
        <taxon>Euarchontoglires</taxon>
        <taxon>Glires</taxon>
        <taxon>Rodentia</taxon>
        <taxon>Myomorpha</taxon>
        <taxon>Muroidea</taxon>
        <taxon>Muridae</taxon>
        <taxon>Murinae</taxon>
        <taxon>Rattus</taxon>
    </lineage>
</organism>
<sequence length="153" mass="16009">MAVGHSRGGDGDFFPHVHPESSVRLYSSGTAFQNSPLWPLCRAGVLRAPDSWLPNAAPPLGELYAPGGRAKSILCSLLTQAFSTRRGMGAVGPAWRHPLDGQTTPLSPPLRELCSWAPACACACPTLHPQGGEGGVTDCPLKHSTLQSGPCVT</sequence>
<proteinExistence type="predicted"/>
<gene>
    <name evidence="1" type="primary">Atp11a_predicted</name>
    <name evidence="1" type="ORF">rCG_43111</name>
</gene>